<sequence>MNQNKLSIRFVISKAKMNQRGLCPISCRITFEKKRLAFATGLFVNLDYWNAKRQIVLSKDLESKSKNGQMSLICQKLNNALLSLELASDDYSINDIFDRYAGKIVKKEDNVVNYFRRFLAKKSQLIDKDIKEATWRKFEYVCNDLEAFIFSEYKKKDFPLNKLNPQFLADFEHYLKTVKDQKQVTVNKAVQRLRKPIKVAVAEGYLDKDPFAQHKPGRVRKEVVFLSTDELKLLEEHQFAQPRLELVKDLFVFCCYTGLAYHEMANLKKEHIVKGFDGNEWIQMKREKTSKIISVPLLPKAKVLLDKYDNETEGFALPKFSNQKINSYLKEIAGIAGINKPISHHMARKTFASTVLLYNDVPMEIVSELLGHSSIKITQEYYGKVVQKRVSEEMTRLMDKNKQLDKGW</sequence>
<dbReference type="EMBL" id="JACLHY010000003">
    <property type="protein sequence ID" value="MBC8767368.1"/>
    <property type="molecule type" value="Genomic_DNA"/>
</dbReference>
<dbReference type="Pfam" id="PF13102">
    <property type="entry name" value="Phage_int_SAM_5"/>
    <property type="match status" value="1"/>
</dbReference>
<evidence type="ECO:0000313" key="5">
    <source>
        <dbReference type="EMBL" id="MBC8767368.1"/>
    </source>
</evidence>
<dbReference type="InterPro" id="IPR025269">
    <property type="entry name" value="SAM-like_dom"/>
</dbReference>
<evidence type="ECO:0000256" key="2">
    <source>
        <dbReference type="ARBA" id="ARBA00023125"/>
    </source>
</evidence>
<organism evidence="5 6">
    <name type="scientific">Arenibacter arenosicollis</name>
    <dbReference type="NCBI Taxonomy" id="2762274"/>
    <lineage>
        <taxon>Bacteria</taxon>
        <taxon>Pseudomonadati</taxon>
        <taxon>Bacteroidota</taxon>
        <taxon>Flavobacteriia</taxon>
        <taxon>Flavobacteriales</taxon>
        <taxon>Flavobacteriaceae</taxon>
        <taxon>Arenibacter</taxon>
    </lineage>
</organism>
<dbReference type="InterPro" id="IPR011010">
    <property type="entry name" value="DNA_brk_join_enz"/>
</dbReference>
<dbReference type="CDD" id="cd01185">
    <property type="entry name" value="INTN1_C_like"/>
    <property type="match status" value="1"/>
</dbReference>
<keyword evidence="6" id="KW-1185">Reference proteome</keyword>
<dbReference type="Gene3D" id="1.10.150.130">
    <property type="match status" value="1"/>
</dbReference>
<feature type="domain" description="Tyr recombinase" evidence="4">
    <location>
        <begin position="221"/>
        <end position="395"/>
    </location>
</feature>
<keyword evidence="3" id="KW-0233">DNA recombination</keyword>
<evidence type="ECO:0000313" key="6">
    <source>
        <dbReference type="Proteomes" id="UP000618952"/>
    </source>
</evidence>
<proteinExistence type="inferred from homology"/>
<dbReference type="Pfam" id="PF17293">
    <property type="entry name" value="Arm-DNA-bind_5"/>
    <property type="match status" value="1"/>
</dbReference>
<dbReference type="InterPro" id="IPR013762">
    <property type="entry name" value="Integrase-like_cat_sf"/>
</dbReference>
<dbReference type="InterPro" id="IPR035386">
    <property type="entry name" value="Arm-DNA-bind_5"/>
</dbReference>
<evidence type="ECO:0000259" key="4">
    <source>
        <dbReference type="PROSITE" id="PS51898"/>
    </source>
</evidence>
<accession>A0ABR7QJL3</accession>
<name>A0ABR7QJL3_9FLAO</name>
<comment type="similarity">
    <text evidence="1">Belongs to the 'phage' integrase family.</text>
</comment>
<dbReference type="Proteomes" id="UP000618952">
    <property type="component" value="Unassembled WGS sequence"/>
</dbReference>
<evidence type="ECO:0000256" key="3">
    <source>
        <dbReference type="ARBA" id="ARBA00023172"/>
    </source>
</evidence>
<dbReference type="RefSeq" id="WP_187582084.1">
    <property type="nucleotide sequence ID" value="NZ_JACLHY010000003.1"/>
</dbReference>
<dbReference type="InterPro" id="IPR010998">
    <property type="entry name" value="Integrase_recombinase_N"/>
</dbReference>
<dbReference type="PANTHER" id="PTHR30349">
    <property type="entry name" value="PHAGE INTEGRASE-RELATED"/>
    <property type="match status" value="1"/>
</dbReference>
<reference evidence="5 6" key="1">
    <citation type="submission" date="2020-08" db="EMBL/GenBank/DDBJ databases">
        <title>Arenibacter gaetbuli sp. nov., isolated from a sand dune.</title>
        <authorList>
            <person name="Park S."/>
            <person name="Yoon J.-H."/>
        </authorList>
    </citation>
    <scope>NUCLEOTIDE SEQUENCE [LARGE SCALE GENOMIC DNA]</scope>
    <source>
        <strain evidence="5 6">BSSL-BM3</strain>
    </source>
</reference>
<gene>
    <name evidence="5" type="ORF">H4O18_05125</name>
</gene>
<evidence type="ECO:0000256" key="1">
    <source>
        <dbReference type="ARBA" id="ARBA00008857"/>
    </source>
</evidence>
<dbReference type="Pfam" id="PF00589">
    <property type="entry name" value="Phage_integrase"/>
    <property type="match status" value="1"/>
</dbReference>
<dbReference type="SUPFAM" id="SSF56349">
    <property type="entry name" value="DNA breaking-rejoining enzymes"/>
    <property type="match status" value="1"/>
</dbReference>
<dbReference type="InterPro" id="IPR050090">
    <property type="entry name" value="Tyrosine_recombinase_XerCD"/>
</dbReference>
<protein>
    <submittedName>
        <fullName evidence="5">Site-specific integrase</fullName>
    </submittedName>
</protein>
<dbReference type="InterPro" id="IPR002104">
    <property type="entry name" value="Integrase_catalytic"/>
</dbReference>
<dbReference type="Gene3D" id="1.10.443.10">
    <property type="entry name" value="Intergrase catalytic core"/>
    <property type="match status" value="1"/>
</dbReference>
<dbReference type="PANTHER" id="PTHR30349:SF64">
    <property type="entry name" value="PROPHAGE INTEGRASE INTD-RELATED"/>
    <property type="match status" value="1"/>
</dbReference>
<comment type="caution">
    <text evidence="5">The sequence shown here is derived from an EMBL/GenBank/DDBJ whole genome shotgun (WGS) entry which is preliminary data.</text>
</comment>
<dbReference type="PROSITE" id="PS51898">
    <property type="entry name" value="TYR_RECOMBINASE"/>
    <property type="match status" value="1"/>
</dbReference>
<keyword evidence="2" id="KW-0238">DNA-binding</keyword>